<protein>
    <submittedName>
        <fullName evidence="1">Uncharacterized protein</fullName>
    </submittedName>
</protein>
<dbReference type="RefSeq" id="WP_146503682.1">
    <property type="nucleotide sequence ID" value="NZ_SJPG01000001.1"/>
</dbReference>
<evidence type="ECO:0000313" key="1">
    <source>
        <dbReference type="EMBL" id="TWT61733.1"/>
    </source>
</evidence>
<name>A0A5C5XHE3_9PLAN</name>
<proteinExistence type="predicted"/>
<dbReference type="EMBL" id="SJPG01000001">
    <property type="protein sequence ID" value="TWT61733.1"/>
    <property type="molecule type" value="Genomic_DNA"/>
</dbReference>
<accession>A0A5C5XHE3</accession>
<keyword evidence="2" id="KW-1185">Reference proteome</keyword>
<dbReference type="Proteomes" id="UP000316095">
    <property type="component" value="Unassembled WGS sequence"/>
</dbReference>
<reference evidence="1 2" key="1">
    <citation type="submission" date="2019-02" db="EMBL/GenBank/DDBJ databases">
        <title>Deep-cultivation of Planctomycetes and their phenomic and genomic characterization uncovers novel biology.</title>
        <authorList>
            <person name="Wiegand S."/>
            <person name="Jogler M."/>
            <person name="Boedeker C."/>
            <person name="Pinto D."/>
            <person name="Vollmers J."/>
            <person name="Rivas-Marin E."/>
            <person name="Kohn T."/>
            <person name="Peeters S.H."/>
            <person name="Heuer A."/>
            <person name="Rast P."/>
            <person name="Oberbeckmann S."/>
            <person name="Bunk B."/>
            <person name="Jeske O."/>
            <person name="Meyerdierks A."/>
            <person name="Storesund J.E."/>
            <person name="Kallscheuer N."/>
            <person name="Luecker S."/>
            <person name="Lage O.M."/>
            <person name="Pohl T."/>
            <person name="Merkel B.J."/>
            <person name="Hornburger P."/>
            <person name="Mueller R.-W."/>
            <person name="Bruemmer F."/>
            <person name="Labrenz M."/>
            <person name="Spormann A.M."/>
            <person name="Op Den Camp H."/>
            <person name="Overmann J."/>
            <person name="Amann R."/>
            <person name="Jetten M.S.M."/>
            <person name="Mascher T."/>
            <person name="Medema M.H."/>
            <person name="Devos D.P."/>
            <person name="Kaster A.-K."/>
            <person name="Ovreas L."/>
            <person name="Rohde M."/>
            <person name="Galperin M.Y."/>
            <person name="Jogler C."/>
        </authorList>
    </citation>
    <scope>NUCLEOTIDE SEQUENCE [LARGE SCALE GENOMIC DNA]</scope>
    <source>
        <strain evidence="1 2">Pan54</strain>
    </source>
</reference>
<comment type="caution">
    <text evidence="1">The sequence shown here is derived from an EMBL/GenBank/DDBJ whole genome shotgun (WGS) entry which is preliminary data.</text>
</comment>
<dbReference type="OrthoDB" id="1495600at2"/>
<evidence type="ECO:0000313" key="2">
    <source>
        <dbReference type="Proteomes" id="UP000316095"/>
    </source>
</evidence>
<dbReference type="AlphaFoldDB" id="A0A5C5XHE3"/>
<sequence length="87" mass="10166">MEINIRDVRNKFDELINGTASREDASEWAQILYDNDEKETLTILTENGKHKEVEVIRDAYLFLLGCDMKNSPNEYLYDITDILLNKP</sequence>
<organism evidence="1 2">
    <name type="scientific">Rubinisphaera italica</name>
    <dbReference type="NCBI Taxonomy" id="2527969"/>
    <lineage>
        <taxon>Bacteria</taxon>
        <taxon>Pseudomonadati</taxon>
        <taxon>Planctomycetota</taxon>
        <taxon>Planctomycetia</taxon>
        <taxon>Planctomycetales</taxon>
        <taxon>Planctomycetaceae</taxon>
        <taxon>Rubinisphaera</taxon>
    </lineage>
</organism>
<gene>
    <name evidence="1" type="ORF">Pan54_24700</name>
</gene>